<proteinExistence type="predicted"/>
<evidence type="ECO:0000313" key="2">
    <source>
        <dbReference type="Proteomes" id="UP000824120"/>
    </source>
</evidence>
<protein>
    <submittedName>
        <fullName evidence="1">Uncharacterized protein</fullName>
    </submittedName>
</protein>
<sequence length="121" mass="12475">MASIDSLRAWVSGGREAVALVTDLGGKGTVEELGVIEGAVLEIPEGPVARVGNTASAGKVSMSTAGDESTGAAFFFSASSFKYSASMRWMSGTWARRHNSVINTGMGEMSGAIWPSCPSLV</sequence>
<organism evidence="1 2">
    <name type="scientific">Solanum commersonii</name>
    <name type="common">Commerson's wild potato</name>
    <name type="synonym">Commerson's nightshade</name>
    <dbReference type="NCBI Taxonomy" id="4109"/>
    <lineage>
        <taxon>Eukaryota</taxon>
        <taxon>Viridiplantae</taxon>
        <taxon>Streptophyta</taxon>
        <taxon>Embryophyta</taxon>
        <taxon>Tracheophyta</taxon>
        <taxon>Spermatophyta</taxon>
        <taxon>Magnoliopsida</taxon>
        <taxon>eudicotyledons</taxon>
        <taxon>Gunneridae</taxon>
        <taxon>Pentapetalae</taxon>
        <taxon>asterids</taxon>
        <taxon>lamiids</taxon>
        <taxon>Solanales</taxon>
        <taxon>Solanaceae</taxon>
        <taxon>Solanoideae</taxon>
        <taxon>Solaneae</taxon>
        <taxon>Solanum</taxon>
    </lineage>
</organism>
<comment type="caution">
    <text evidence="1">The sequence shown here is derived from an EMBL/GenBank/DDBJ whole genome shotgun (WGS) entry which is preliminary data.</text>
</comment>
<dbReference type="Proteomes" id="UP000824120">
    <property type="component" value="Chromosome 8"/>
</dbReference>
<evidence type="ECO:0000313" key="1">
    <source>
        <dbReference type="EMBL" id="KAG5590045.1"/>
    </source>
</evidence>
<dbReference type="EMBL" id="JACXVP010000008">
    <property type="protein sequence ID" value="KAG5590045.1"/>
    <property type="molecule type" value="Genomic_DNA"/>
</dbReference>
<keyword evidence="2" id="KW-1185">Reference proteome</keyword>
<accession>A0A9J5XQG0</accession>
<dbReference type="AlphaFoldDB" id="A0A9J5XQG0"/>
<name>A0A9J5XQG0_SOLCO</name>
<gene>
    <name evidence="1" type="ORF">H5410_040559</name>
</gene>
<reference evidence="1 2" key="1">
    <citation type="submission" date="2020-09" db="EMBL/GenBank/DDBJ databases">
        <title>De no assembly of potato wild relative species, Solanum commersonii.</title>
        <authorList>
            <person name="Cho K."/>
        </authorList>
    </citation>
    <scope>NUCLEOTIDE SEQUENCE [LARGE SCALE GENOMIC DNA]</scope>
    <source>
        <strain evidence="1">LZ3.2</strain>
        <tissue evidence="1">Leaf</tissue>
    </source>
</reference>